<evidence type="ECO:0000313" key="3">
    <source>
        <dbReference type="Proteomes" id="UP001357223"/>
    </source>
</evidence>
<gene>
    <name evidence="2" type="ORF">R4Z09_05245</name>
</gene>
<sequence length="314" mass="35582">MSQMEEVTIESQFTLKGTLTTPTDLKERNPAILIIPGTGMTNRDGNDKGININIYKDLADFFTSIGFITFRYDKRGTHESDGDYYTAGVQDLIDDACACVHFLKKDQRVDADSVLILGHSEGALLAPAVHAQEPVAGLILLAGAAEPSKVLLPKQFEMAMKEIKETRGFKGWLFKVLNVAKKAQKQQDAVMAKILNSKEDMLKIKGTKVNAKWMREQYDYNVCEYLEKVTCPTLAITGAKDIQVPPDHAEKIASTVKGESEWHIIHDMNHILRKYPKDHKMLSLMKEYKEMFEQPIDAELLEVMEKWLKEKYLN</sequence>
<dbReference type="SUPFAM" id="SSF53474">
    <property type="entry name" value="alpha/beta-Hydrolases"/>
    <property type="match status" value="1"/>
</dbReference>
<proteinExistence type="predicted"/>
<dbReference type="PANTHER" id="PTHR43265">
    <property type="entry name" value="ESTERASE ESTD"/>
    <property type="match status" value="1"/>
</dbReference>
<dbReference type="InterPro" id="IPR029058">
    <property type="entry name" value="AB_hydrolase_fold"/>
</dbReference>
<reference evidence="2 3" key="1">
    <citation type="submission" date="2023-10" db="EMBL/GenBank/DDBJ databases">
        <title>Niallia locisalis sp.nov. isolated from a salt pond sample.</title>
        <authorList>
            <person name="Li X.-J."/>
            <person name="Dong L."/>
        </authorList>
    </citation>
    <scope>NUCLEOTIDE SEQUENCE [LARGE SCALE GENOMIC DNA]</scope>
    <source>
        <strain evidence="2 3">DSM 29761</strain>
    </source>
</reference>
<evidence type="ECO:0000313" key="2">
    <source>
        <dbReference type="EMBL" id="WVX82389.1"/>
    </source>
</evidence>
<evidence type="ECO:0000259" key="1">
    <source>
        <dbReference type="Pfam" id="PF12146"/>
    </source>
</evidence>
<name>A0ABZ2CF29_9BACI</name>
<keyword evidence="3" id="KW-1185">Reference proteome</keyword>
<accession>A0ABZ2CF29</accession>
<dbReference type="PANTHER" id="PTHR43265:SF1">
    <property type="entry name" value="ESTERASE ESTD"/>
    <property type="match status" value="1"/>
</dbReference>
<keyword evidence="2" id="KW-0378">Hydrolase</keyword>
<dbReference type="InterPro" id="IPR022742">
    <property type="entry name" value="Hydrolase_4"/>
</dbReference>
<dbReference type="Proteomes" id="UP001357223">
    <property type="component" value="Chromosome"/>
</dbReference>
<organism evidence="2 3">
    <name type="scientific">Niallia oryzisoli</name>
    <dbReference type="NCBI Taxonomy" id="1737571"/>
    <lineage>
        <taxon>Bacteria</taxon>
        <taxon>Bacillati</taxon>
        <taxon>Bacillota</taxon>
        <taxon>Bacilli</taxon>
        <taxon>Bacillales</taxon>
        <taxon>Bacillaceae</taxon>
        <taxon>Niallia</taxon>
    </lineage>
</organism>
<dbReference type="GO" id="GO:0016787">
    <property type="term" value="F:hydrolase activity"/>
    <property type="evidence" value="ECO:0007669"/>
    <property type="project" value="UniProtKB-KW"/>
</dbReference>
<protein>
    <submittedName>
        <fullName evidence="2">Alpha/beta hydrolase</fullName>
    </submittedName>
</protein>
<feature type="domain" description="Serine aminopeptidase S33" evidence="1">
    <location>
        <begin position="52"/>
        <end position="270"/>
    </location>
</feature>
<dbReference type="Gene3D" id="3.40.50.1820">
    <property type="entry name" value="alpha/beta hydrolase"/>
    <property type="match status" value="1"/>
</dbReference>
<dbReference type="Pfam" id="PF12146">
    <property type="entry name" value="Hydrolase_4"/>
    <property type="match status" value="1"/>
</dbReference>
<dbReference type="InterPro" id="IPR053145">
    <property type="entry name" value="AB_hydrolase_Est10"/>
</dbReference>
<dbReference type="RefSeq" id="WP_338451291.1">
    <property type="nucleotide sequence ID" value="NZ_CP137640.1"/>
</dbReference>
<dbReference type="EMBL" id="CP137640">
    <property type="protein sequence ID" value="WVX82389.1"/>
    <property type="molecule type" value="Genomic_DNA"/>
</dbReference>